<dbReference type="Gramene" id="TVU31013">
    <property type="protein sequence ID" value="TVU31013"/>
    <property type="gene ID" value="EJB05_22675"/>
</dbReference>
<proteinExistence type="predicted"/>
<gene>
    <name evidence="2" type="ORF">EJB05_22675</name>
</gene>
<dbReference type="InterPro" id="IPR012337">
    <property type="entry name" value="RNaseH-like_sf"/>
</dbReference>
<dbReference type="GO" id="GO:0008408">
    <property type="term" value="F:3'-5' exonuclease activity"/>
    <property type="evidence" value="ECO:0007669"/>
    <property type="project" value="TreeGrafter"/>
</dbReference>
<dbReference type="EMBL" id="RWGY01000011">
    <property type="protein sequence ID" value="TVU31013.1"/>
    <property type="molecule type" value="Genomic_DNA"/>
</dbReference>
<dbReference type="Gene3D" id="3.30.420.10">
    <property type="entry name" value="Ribonuclease H-like superfamily/Ribonuclease H"/>
    <property type="match status" value="1"/>
</dbReference>
<dbReference type="CDD" id="cd06127">
    <property type="entry name" value="DEDDh"/>
    <property type="match status" value="1"/>
</dbReference>
<dbReference type="PANTHER" id="PTHR30231">
    <property type="entry name" value="DNA POLYMERASE III SUBUNIT EPSILON"/>
    <property type="match status" value="1"/>
</dbReference>
<feature type="domain" description="Exonuclease" evidence="1">
    <location>
        <begin position="9"/>
        <end position="161"/>
    </location>
</feature>
<comment type="caution">
    <text evidence="2">The sequence shown here is derived from an EMBL/GenBank/DDBJ whole genome shotgun (WGS) entry which is preliminary data.</text>
</comment>
<dbReference type="SMART" id="SM00479">
    <property type="entry name" value="EXOIII"/>
    <property type="match status" value="1"/>
</dbReference>
<keyword evidence="3" id="KW-1185">Reference proteome</keyword>
<dbReference type="AlphaFoldDB" id="A0A5J9V4Z1"/>
<reference evidence="2 3" key="1">
    <citation type="journal article" date="2019" name="Sci. Rep.">
        <title>A high-quality genome of Eragrostis curvula grass provides insights into Poaceae evolution and supports new strategies to enhance forage quality.</title>
        <authorList>
            <person name="Carballo J."/>
            <person name="Santos B.A.C.M."/>
            <person name="Zappacosta D."/>
            <person name="Garbus I."/>
            <person name="Selva J.P."/>
            <person name="Gallo C.A."/>
            <person name="Diaz A."/>
            <person name="Albertini E."/>
            <person name="Caccamo M."/>
            <person name="Echenique V."/>
        </authorList>
    </citation>
    <scope>NUCLEOTIDE SEQUENCE [LARGE SCALE GENOMIC DNA]</scope>
    <source>
        <strain evidence="3">cv. Victoria</strain>
        <tissue evidence="2">Leaf</tissue>
    </source>
</reference>
<dbReference type="InterPro" id="IPR013520">
    <property type="entry name" value="Ribonucl_H"/>
</dbReference>
<organism evidence="2 3">
    <name type="scientific">Eragrostis curvula</name>
    <name type="common">weeping love grass</name>
    <dbReference type="NCBI Taxonomy" id="38414"/>
    <lineage>
        <taxon>Eukaryota</taxon>
        <taxon>Viridiplantae</taxon>
        <taxon>Streptophyta</taxon>
        <taxon>Embryophyta</taxon>
        <taxon>Tracheophyta</taxon>
        <taxon>Spermatophyta</taxon>
        <taxon>Magnoliopsida</taxon>
        <taxon>Liliopsida</taxon>
        <taxon>Poales</taxon>
        <taxon>Poaceae</taxon>
        <taxon>PACMAD clade</taxon>
        <taxon>Chloridoideae</taxon>
        <taxon>Eragrostideae</taxon>
        <taxon>Eragrostidinae</taxon>
        <taxon>Eragrostis</taxon>
    </lineage>
</organism>
<evidence type="ECO:0000259" key="1">
    <source>
        <dbReference type="SMART" id="SM00479"/>
    </source>
</evidence>
<dbReference type="Pfam" id="PF00929">
    <property type="entry name" value="RNase_T"/>
    <property type="match status" value="1"/>
</dbReference>
<evidence type="ECO:0000313" key="3">
    <source>
        <dbReference type="Proteomes" id="UP000324897"/>
    </source>
</evidence>
<name>A0A5J9V4Z1_9POAL</name>
<evidence type="ECO:0000313" key="2">
    <source>
        <dbReference type="EMBL" id="TVU31013.1"/>
    </source>
</evidence>
<dbReference type="InterPro" id="IPR036397">
    <property type="entry name" value="RNaseH_sf"/>
</dbReference>
<dbReference type="Proteomes" id="UP000324897">
    <property type="component" value="Chromosome 1"/>
</dbReference>
<accession>A0A5J9V4Z1</accession>
<dbReference type="OrthoDB" id="646062at2759"/>
<dbReference type="SUPFAM" id="SSF53098">
    <property type="entry name" value="Ribonuclease H-like"/>
    <property type="match status" value="1"/>
</dbReference>
<protein>
    <recommendedName>
        <fullName evidence="1">Exonuclease domain-containing protein</fullName>
    </recommendedName>
</protein>
<dbReference type="GO" id="GO:0003676">
    <property type="term" value="F:nucleic acid binding"/>
    <property type="evidence" value="ECO:0007669"/>
    <property type="project" value="InterPro"/>
</dbReference>
<dbReference type="PANTHER" id="PTHR30231:SF23">
    <property type="entry name" value="PROTEIN NEN2"/>
    <property type="match status" value="1"/>
</dbReference>
<sequence length="433" mass="46801">MTMTVYGTEIAFFDVETSAPERCALLEFGAILVCPRRLVDVSSYATLVRPDDLDAVFPASWTGRSNGITRDAIAGAPPFRDVADNVYAILHGHNILEFDTPIIRKAFAEIGRAPPEPKGVIDTLPLLTRRFGVRAGDMKEPSSPAEVSDELVCDVAEMQLDAAMQKDASSSGYSGFLEPGDVSIECIKISVALLHQFGRPTTQILHKSTPLQLSCTGLEVRFGVNPKFLDNAGRPKLNIKVVIPENLRKVLEFCDDLAKKSSPEACGTSEWIPLIKMDANAKHQTVRLNIPTFVSGETATYATDICKKERNGAIRKLVFSKVDEEELDSLLRWNKVDAFFSLELYDYKQNAGIRLVAKRLVGAGKIIGVDVMLGCRVSSWGTAASGTRTSAAPQWGKGGGAAEGLCAEIADVVGTAEGLHTEIANISRGHGCC</sequence>